<keyword evidence="1" id="KW-0963">Cytoplasm</keyword>
<evidence type="ECO:0000256" key="2">
    <source>
        <dbReference type="ARBA" id="ARBA00022884"/>
    </source>
</evidence>
<dbReference type="InterPro" id="IPR009019">
    <property type="entry name" value="KH_sf_prok-type"/>
</dbReference>
<accession>A0AA35RJR1</accession>
<dbReference type="SUPFAM" id="SSF54814">
    <property type="entry name" value="Prokaryotic type KH domain (KH-domain type II)"/>
    <property type="match status" value="1"/>
</dbReference>
<keyword evidence="4" id="KW-1185">Reference proteome</keyword>
<dbReference type="EMBL" id="CASHTH010001141">
    <property type="protein sequence ID" value="CAI8012003.1"/>
    <property type="molecule type" value="Genomic_DNA"/>
</dbReference>
<organism evidence="3 4">
    <name type="scientific">Geodia barretti</name>
    <name type="common">Barrett's horny sponge</name>
    <dbReference type="NCBI Taxonomy" id="519541"/>
    <lineage>
        <taxon>Eukaryota</taxon>
        <taxon>Metazoa</taxon>
        <taxon>Porifera</taxon>
        <taxon>Demospongiae</taxon>
        <taxon>Heteroscleromorpha</taxon>
        <taxon>Tetractinellida</taxon>
        <taxon>Astrophorina</taxon>
        <taxon>Geodiidae</taxon>
        <taxon>Geodia</taxon>
    </lineage>
</organism>
<keyword evidence="2" id="KW-0694">RNA-binding</keyword>
<name>A0AA35RJR1_GEOBA</name>
<reference evidence="3" key="1">
    <citation type="submission" date="2023-03" db="EMBL/GenBank/DDBJ databases">
        <authorList>
            <person name="Steffen K."/>
            <person name="Cardenas P."/>
        </authorList>
    </citation>
    <scope>NUCLEOTIDE SEQUENCE</scope>
</reference>
<dbReference type="GO" id="GO:0003723">
    <property type="term" value="F:RNA binding"/>
    <property type="evidence" value="ECO:0007669"/>
    <property type="project" value="UniProtKB-KW"/>
</dbReference>
<dbReference type="CDD" id="cd22533">
    <property type="entry name" value="KH-II_YlqC-like"/>
    <property type="match status" value="1"/>
</dbReference>
<dbReference type="Pfam" id="PF13083">
    <property type="entry name" value="KH_KhpA-B"/>
    <property type="match status" value="1"/>
</dbReference>
<dbReference type="PANTHER" id="PTHR34654:SF1">
    <property type="entry name" value="RNA-BINDING PROTEIN KHPA"/>
    <property type="match status" value="1"/>
</dbReference>
<dbReference type="Proteomes" id="UP001174909">
    <property type="component" value="Unassembled WGS sequence"/>
</dbReference>
<evidence type="ECO:0000313" key="4">
    <source>
        <dbReference type="Proteomes" id="UP001174909"/>
    </source>
</evidence>
<comment type="caution">
    <text evidence="3">The sequence shown here is derived from an EMBL/GenBank/DDBJ whole genome shotgun (WGS) entry which is preliminary data.</text>
</comment>
<protein>
    <submittedName>
        <fullName evidence="3">UPF0109 protein BH2482</fullName>
    </submittedName>
</protein>
<dbReference type="PANTHER" id="PTHR34654">
    <property type="entry name" value="UPF0109 PROTEIN SCO5592"/>
    <property type="match status" value="1"/>
</dbReference>
<dbReference type="InterPro" id="IPR015946">
    <property type="entry name" value="KH_dom-like_a/b"/>
</dbReference>
<dbReference type="AlphaFoldDB" id="A0AA35RJR1"/>
<dbReference type="HAMAP" id="MF_00088">
    <property type="entry name" value="KhpA"/>
    <property type="match status" value="1"/>
</dbReference>
<proteinExistence type="inferred from homology"/>
<evidence type="ECO:0000256" key="1">
    <source>
        <dbReference type="ARBA" id="ARBA00022490"/>
    </source>
</evidence>
<dbReference type="InterPro" id="IPR020627">
    <property type="entry name" value="KhpA"/>
</dbReference>
<evidence type="ECO:0000313" key="3">
    <source>
        <dbReference type="EMBL" id="CAI8012003.1"/>
    </source>
</evidence>
<sequence>MEHFIEYVAKWMVDDPDAVRVERVDNGDHVAIQLNVHEDDMGRIIGREGRLAMAMRTLLSVAGHARAVDTSLDIR</sequence>
<gene>
    <name evidence="3" type="ORF">GBAR_LOCUS7711</name>
</gene>
<dbReference type="Gene3D" id="3.30.300.20">
    <property type="match status" value="1"/>
</dbReference>